<accession>A0ABR7H0Y4</accession>
<comment type="caution">
    <text evidence="1">The sequence shown here is derived from an EMBL/GenBank/DDBJ whole genome shotgun (WGS) entry which is preliminary data.</text>
</comment>
<proteinExistence type="predicted"/>
<dbReference type="EMBL" id="JACOPB010000001">
    <property type="protein sequence ID" value="MBC5706838.1"/>
    <property type="molecule type" value="Genomic_DNA"/>
</dbReference>
<organism evidence="1 2">
    <name type="scientific">Hungatella hominis</name>
    <dbReference type="NCBI Taxonomy" id="2763050"/>
    <lineage>
        <taxon>Bacteria</taxon>
        <taxon>Bacillati</taxon>
        <taxon>Bacillota</taxon>
        <taxon>Clostridia</taxon>
        <taxon>Lachnospirales</taxon>
        <taxon>Lachnospiraceae</taxon>
        <taxon>Hungatella</taxon>
    </lineage>
</organism>
<gene>
    <name evidence="1" type="ORF">H8S75_02595</name>
</gene>
<sequence>MKSAIIGKIHSKKVQKTCGETGKMDWGFMEIDETPQEKIFLEKMY</sequence>
<keyword evidence="2" id="KW-1185">Reference proteome</keyword>
<reference evidence="1 2" key="1">
    <citation type="submission" date="2020-08" db="EMBL/GenBank/DDBJ databases">
        <title>Genome public.</title>
        <authorList>
            <person name="Liu C."/>
            <person name="Sun Q."/>
        </authorList>
    </citation>
    <scope>NUCLEOTIDE SEQUENCE [LARGE SCALE GENOMIC DNA]</scope>
    <source>
        <strain evidence="1 2">NSJ-66</strain>
    </source>
</reference>
<dbReference type="Proteomes" id="UP000634672">
    <property type="component" value="Unassembled WGS sequence"/>
</dbReference>
<dbReference type="RefSeq" id="WP_187019099.1">
    <property type="nucleotide sequence ID" value="NZ_JACOPB010000001.1"/>
</dbReference>
<evidence type="ECO:0000313" key="1">
    <source>
        <dbReference type="EMBL" id="MBC5706838.1"/>
    </source>
</evidence>
<evidence type="ECO:0000313" key="2">
    <source>
        <dbReference type="Proteomes" id="UP000634672"/>
    </source>
</evidence>
<protein>
    <submittedName>
        <fullName evidence="1">Uncharacterized protein</fullName>
    </submittedName>
</protein>
<name>A0ABR7H0Y4_9FIRM</name>